<feature type="transmembrane region" description="Helical" evidence="1">
    <location>
        <begin position="241"/>
        <end position="268"/>
    </location>
</feature>
<feature type="transmembrane region" description="Helical" evidence="1">
    <location>
        <begin position="12"/>
        <end position="29"/>
    </location>
</feature>
<name>A0A6N2U8J7_9BACT</name>
<feature type="transmembrane region" description="Helical" evidence="1">
    <location>
        <begin position="367"/>
        <end position="388"/>
    </location>
</feature>
<keyword evidence="1" id="KW-0472">Membrane</keyword>
<protein>
    <recommendedName>
        <fullName evidence="3">YfhO family protein</fullName>
    </recommendedName>
</protein>
<sequence>MDLPLSIKYSPLYRLSILYLMIPVMIFIAGWMHWYIALPLLGSYCYLEFLEYRRSRRCFCWRLFIKENCSVKRLITGIILLLWLILSGWGGVVWQHPDFIVRNSMLGALSLESWPVKYSEDTYFCYYFASYLPAALCGKIFGLAAAKIILVLWFSLGLYLVWLWMCEYCGSFSFMVLSSLILFGSLTSVRLLFKVFLPGLEYGLPFISIAQQITLTAHQAVPVMLILCLIVAGRVKVEQSVFLLAATALYSPLCAFFMLFIFLAFLVQEKIGKSGEWKQLFSYGNIISGATGILIVLFMSCNISVSRKSYFLFPYSDVVFWIYIMTSFVFYCLFCMEEYKKDIMFYTVLAVSLALPCFYIGNDINDFACKSSIIGTFVILMFVLRSVVRRPRKKIWYMACLIFGGALVSCPLGIYASCTPLFLSIQDSLYGFLPDSAVKLLLRGKTCFPHMKYQDGWGNTMYHPEHYWYPNFTGKKNGLLGLFYKLDKS</sequence>
<feature type="transmembrane region" description="Helical" evidence="1">
    <location>
        <begin position="148"/>
        <end position="165"/>
    </location>
</feature>
<feature type="transmembrane region" description="Helical" evidence="1">
    <location>
        <begin position="395"/>
        <end position="416"/>
    </location>
</feature>
<keyword evidence="1" id="KW-1133">Transmembrane helix</keyword>
<dbReference type="EMBL" id="CACRSS010000016">
    <property type="protein sequence ID" value="VYT13172.1"/>
    <property type="molecule type" value="Genomic_DNA"/>
</dbReference>
<feature type="transmembrane region" description="Helical" evidence="1">
    <location>
        <begin position="171"/>
        <end position="193"/>
    </location>
</feature>
<feature type="transmembrane region" description="Helical" evidence="1">
    <location>
        <begin position="280"/>
        <end position="298"/>
    </location>
</feature>
<feature type="transmembrane region" description="Helical" evidence="1">
    <location>
        <begin position="74"/>
        <end position="94"/>
    </location>
</feature>
<feature type="transmembrane region" description="Helical" evidence="1">
    <location>
        <begin position="318"/>
        <end position="336"/>
    </location>
</feature>
<reference evidence="2" key="1">
    <citation type="submission" date="2019-11" db="EMBL/GenBank/DDBJ databases">
        <authorList>
            <person name="Feng L."/>
        </authorList>
    </citation>
    <scope>NUCLEOTIDE SEQUENCE</scope>
    <source>
        <strain evidence="2">AMuciniphilaLFYP55</strain>
    </source>
</reference>
<accession>A0A6N2U8J7</accession>
<evidence type="ECO:0008006" key="3">
    <source>
        <dbReference type="Google" id="ProtNLM"/>
    </source>
</evidence>
<evidence type="ECO:0000313" key="2">
    <source>
        <dbReference type="EMBL" id="VYT13172.1"/>
    </source>
</evidence>
<gene>
    <name evidence="2" type="ORF">AMLFYP55_00745</name>
</gene>
<keyword evidence="1" id="KW-0812">Transmembrane</keyword>
<feature type="transmembrane region" description="Helical" evidence="1">
    <location>
        <begin position="343"/>
        <end position="361"/>
    </location>
</feature>
<evidence type="ECO:0000256" key="1">
    <source>
        <dbReference type="SAM" id="Phobius"/>
    </source>
</evidence>
<proteinExistence type="predicted"/>
<organism evidence="2">
    <name type="scientific">Akkermansia muciniphila</name>
    <dbReference type="NCBI Taxonomy" id="239935"/>
    <lineage>
        <taxon>Bacteria</taxon>
        <taxon>Pseudomonadati</taxon>
        <taxon>Verrucomicrobiota</taxon>
        <taxon>Verrucomicrobiia</taxon>
        <taxon>Verrucomicrobiales</taxon>
        <taxon>Akkermansiaceae</taxon>
        <taxon>Akkermansia</taxon>
    </lineage>
</organism>
<dbReference type="AlphaFoldDB" id="A0A6N2U8J7"/>